<keyword evidence="1" id="KW-0472">Membrane</keyword>
<accession>A0A8S9Z674</accession>
<reference evidence="3" key="1">
    <citation type="submission" date="2019-07" db="EMBL/GenBank/DDBJ databases">
        <title>Annotation for the trematode Paragonimus miyazaki's.</title>
        <authorList>
            <person name="Choi Y.-J."/>
        </authorList>
    </citation>
    <scope>NUCLEOTIDE SEQUENCE</scope>
    <source>
        <strain evidence="3">Japan</strain>
    </source>
</reference>
<proteinExistence type="predicted"/>
<keyword evidence="4" id="KW-1185">Reference proteome</keyword>
<evidence type="ECO:0000313" key="3">
    <source>
        <dbReference type="EMBL" id="KAF7262164.1"/>
    </source>
</evidence>
<dbReference type="InterPro" id="IPR007110">
    <property type="entry name" value="Ig-like_dom"/>
</dbReference>
<sequence length="1474" mass="165910">MAGRPITFVCQVHGGKPVPHVHFYRLTYTQGLANQTSSEVKYFNTTVIQPRTELVSGLMKLLWLPRAEDNEVGFGCAATSAVISGRMLSQSVKLSVIFPPGPPILTAIPQTAISENRTRVFTCRSSAGSNPVAIVHWKLFTSVDYLTTTNVGSQDLDTRGSALDRLLTGTTTAHVFEPMQIADFDADPQPFPTANSGAWSNRRDSTNRGLLAYSEARLVGRPWYNGARVSCQLEWKFADSYTDNTASENQLLNLTDYRKPVYLTTEILFAPSAISLSVSPRNGIQEFRGHQVFECATTSSIPPSQITWLRRRPNSQQGEGADVPTNALNYAMFENPLISSKDDTVIEVGVSVETVPGLYGGKRVVSRLRLSNITREQDRSLLICKVDHVEWVKSVGRLHRIVVLFPPSLQIVTKQVSRNHGPLYSRSILKCVPEGGRPTFPFNLNDRQFGLSDISPPQEDTLTSNVNRPIVNFSQSMVNESGLWKFSWYFYPTYPDGLFSSPHIKLASPSRSTDIHQYGSAGQHPVLVLNQPERKQAGEYVCQLDGPGGRVQATTKLDFPFPPELIPSGITVFTAPVGYQAIIELYVWSNPLPQQRLPMVERYSTPTRPSKCERSKSKRTIAGELLRQERFNYSWFKVVTKNKTNDSQVLSRRRLVDAEPRMTQADQNAERMRVWSDVILVNLATIYPQQTTNLPNHHINNTNSKITKSIPTLVFRLFFHVVTETDYGEYMCELKHSTGRKTFLARLQPPVKTTPQVSSVQFTRMGASIYIQFDPKILQSEQSERYRFQTVPVYSDLIASGRNTMPVTREFTWMLVRICALYEPFTDSDVQIDIPECEIVHHNEASPMKQSTHTVYTNNCLDRLIEHPEKGTAMIHLAINHHMSFTNAFAQQPINSESPADASEHLPEDNLINEGTNTPVDWWTTAEQLVYQFRFYNMHGSLVHSSDWHIYKPEASLDHINRRPAMSLPLWLTLGAIVLIVIMLAVLVFLVQRKARRKRNMQQVIDHGCLSLKNPLDAMTNDLLTQQENCIRKQGSFYVANSSVVDSPCPLVGWIGRLNGGPFLSVMANQTHPVCHSESAIANVDTLKVLPTTIKKEKLSQIGVMQVNTDVYALETKTHKLWQFYHPSSKRQGSTDEMDSVIISPESSQVNRDSDKTSCMENDHFSKQPTVCCQSTPKSQCSPLMPVRYHYSPSPTCSTQQISNNCVPHSCKPKRVDKVSMSDHHTQAGGTFGSLGSPSCREREINLLTGSLTSCLYPTNTSIFYSPVPNSPNRVRTLDSHRHQPPAAYILKRNHVTTSPLKTPVLPTPALRNSPYALGHREMYNHEMFNYVYDASSLRKHSTPLPVHNTTINNNHLFPPSSERLETVKTKLNIKNACIQRPEQNCTAECLNLEEMPRKHNSTDSTNTNDNPVGIRNEHFLDKSIHRDTDHSAHMLICSHGSHEIVLPSNPSPYDNEQTEYISIPVSQRQLHLD</sequence>
<comment type="caution">
    <text evidence="3">The sequence shown here is derived from an EMBL/GenBank/DDBJ whole genome shotgun (WGS) entry which is preliminary data.</text>
</comment>
<evidence type="ECO:0000259" key="2">
    <source>
        <dbReference type="PROSITE" id="PS50835"/>
    </source>
</evidence>
<feature type="transmembrane region" description="Helical" evidence="1">
    <location>
        <begin position="970"/>
        <end position="991"/>
    </location>
</feature>
<dbReference type="SUPFAM" id="SSF48726">
    <property type="entry name" value="Immunoglobulin"/>
    <property type="match status" value="1"/>
</dbReference>
<evidence type="ECO:0000313" key="4">
    <source>
        <dbReference type="Proteomes" id="UP000822476"/>
    </source>
</evidence>
<dbReference type="PANTHER" id="PTHR45889:SF8">
    <property type="entry name" value="IG-LIKE DOMAIN-CONTAINING PROTEIN"/>
    <property type="match status" value="1"/>
</dbReference>
<keyword evidence="1" id="KW-1133">Transmembrane helix</keyword>
<dbReference type="PANTHER" id="PTHR45889">
    <property type="entry name" value="IG-LIKE DOMAIN-CONTAINING PROTEIN"/>
    <property type="match status" value="1"/>
</dbReference>
<organism evidence="3 4">
    <name type="scientific">Paragonimus skrjabini miyazakii</name>
    <dbReference type="NCBI Taxonomy" id="59628"/>
    <lineage>
        <taxon>Eukaryota</taxon>
        <taxon>Metazoa</taxon>
        <taxon>Spiralia</taxon>
        <taxon>Lophotrochozoa</taxon>
        <taxon>Platyhelminthes</taxon>
        <taxon>Trematoda</taxon>
        <taxon>Digenea</taxon>
        <taxon>Plagiorchiida</taxon>
        <taxon>Troglotremata</taxon>
        <taxon>Troglotrematidae</taxon>
        <taxon>Paragonimus</taxon>
    </lineage>
</organism>
<protein>
    <recommendedName>
        <fullName evidence="2">Ig-like domain-containing protein</fullName>
    </recommendedName>
</protein>
<feature type="domain" description="Ig-like" evidence="2">
    <location>
        <begin position="271"/>
        <end position="396"/>
    </location>
</feature>
<dbReference type="PROSITE" id="PS50835">
    <property type="entry name" value="IG_LIKE"/>
    <property type="match status" value="2"/>
</dbReference>
<dbReference type="InterPro" id="IPR036179">
    <property type="entry name" value="Ig-like_dom_sf"/>
</dbReference>
<gene>
    <name evidence="3" type="ORF">EG68_00518</name>
</gene>
<dbReference type="Proteomes" id="UP000822476">
    <property type="component" value="Unassembled WGS sequence"/>
</dbReference>
<dbReference type="InterPro" id="IPR013783">
    <property type="entry name" value="Ig-like_fold"/>
</dbReference>
<dbReference type="Gene3D" id="2.60.40.10">
    <property type="entry name" value="Immunoglobulins"/>
    <property type="match status" value="2"/>
</dbReference>
<keyword evidence="1" id="KW-0812">Transmembrane</keyword>
<feature type="domain" description="Ig-like" evidence="2">
    <location>
        <begin position="102"/>
        <end position="137"/>
    </location>
</feature>
<dbReference type="EMBL" id="JTDE01000151">
    <property type="protein sequence ID" value="KAF7262164.1"/>
    <property type="molecule type" value="Genomic_DNA"/>
</dbReference>
<dbReference type="OrthoDB" id="6250964at2759"/>
<evidence type="ECO:0000256" key="1">
    <source>
        <dbReference type="SAM" id="Phobius"/>
    </source>
</evidence>
<name>A0A8S9Z674_9TREM</name>